<dbReference type="Proteomes" id="UP001175271">
    <property type="component" value="Unassembled WGS sequence"/>
</dbReference>
<feature type="transmembrane region" description="Helical" evidence="11">
    <location>
        <begin position="476"/>
        <end position="501"/>
    </location>
</feature>
<dbReference type="AlphaFoldDB" id="A0AA39HVN6"/>
<sequence>MKSLLFLSLLFGASLGYKILVYSPRAGQSHVNFLGRISDILIEEGHNVTVVLPIVGERAPSNGTKLAKTIVIDRNSECISVSQRFDEDMWNDHGFFEKARVLHRLVVMHECQCRRTLGEDALIEELIEENFDLGISEAFDLCGMPFFHEIGIKKHVLVSSMMLIEWVAAMFGAPNLPSLVPASFGALSNSMTYTQRIENILDVWMGDNFFDEMTMSIQKVADAKHGRKVMDVKEKLTEATFVITNSDPLIDFPRPISERIVNIGGISVPPAKPLDPYWTEVLNRRRRTVLFSFGSVAKSVSMPAEVKKSILETFSRFPDTTFIWKYENEEENVAKDYPNVITSKWIPQNNLLNSPKLVMFITHSGMASTLETSARGVPMLCIPLFGDQMRNAKMVETMGTGKSLKKKVLFNSDEFEAHIRDVLEDSSYHEKAKRLALMIKHRARNQRETLVRYVEFAARFGGMPEKRMPELGYIQYYLLDIIVPALVIVLAVMMSLVYFTYRLTKWIIAFYKKTVKTKQA</sequence>
<dbReference type="Gene3D" id="3.40.50.2000">
    <property type="entry name" value="Glycogen Phosphorylase B"/>
    <property type="match status" value="1"/>
</dbReference>
<feature type="chain" id="PRO_5041364153" description="glucuronosyltransferase" evidence="12">
    <location>
        <begin position="17"/>
        <end position="520"/>
    </location>
</feature>
<feature type="signal peptide" evidence="12">
    <location>
        <begin position="1"/>
        <end position="16"/>
    </location>
</feature>
<evidence type="ECO:0000256" key="11">
    <source>
        <dbReference type="SAM" id="Phobius"/>
    </source>
</evidence>
<comment type="catalytic activity">
    <reaction evidence="10">
        <text>glucuronate acceptor + UDP-alpha-D-glucuronate = acceptor beta-D-glucuronoside + UDP + H(+)</text>
        <dbReference type="Rhea" id="RHEA:21032"/>
        <dbReference type="ChEBI" id="CHEBI:15378"/>
        <dbReference type="ChEBI" id="CHEBI:58052"/>
        <dbReference type="ChEBI" id="CHEBI:58223"/>
        <dbReference type="ChEBI" id="CHEBI:132367"/>
        <dbReference type="ChEBI" id="CHEBI:132368"/>
        <dbReference type="EC" id="2.4.1.17"/>
    </reaction>
</comment>
<keyword evidence="6 11" id="KW-0812">Transmembrane</keyword>
<proteinExistence type="inferred from homology"/>
<accession>A0AA39HVN6</accession>
<comment type="caution">
    <text evidence="13">The sequence shown here is derived from an EMBL/GenBank/DDBJ whole genome shotgun (WGS) entry which is preliminary data.</text>
</comment>
<keyword evidence="7 12" id="KW-0732">Signal</keyword>
<dbReference type="EMBL" id="JAUCMV010000003">
    <property type="protein sequence ID" value="KAK0412943.1"/>
    <property type="molecule type" value="Genomic_DNA"/>
</dbReference>
<evidence type="ECO:0000313" key="13">
    <source>
        <dbReference type="EMBL" id="KAK0412943.1"/>
    </source>
</evidence>
<reference evidence="13" key="1">
    <citation type="submission" date="2023-06" db="EMBL/GenBank/DDBJ databases">
        <title>Genomic analysis of the entomopathogenic nematode Steinernema hermaphroditum.</title>
        <authorList>
            <person name="Schwarz E.M."/>
            <person name="Heppert J.K."/>
            <person name="Baniya A."/>
            <person name="Schwartz H.T."/>
            <person name="Tan C.-H."/>
            <person name="Antoshechkin I."/>
            <person name="Sternberg P.W."/>
            <person name="Goodrich-Blair H."/>
            <person name="Dillman A.R."/>
        </authorList>
    </citation>
    <scope>NUCLEOTIDE SEQUENCE</scope>
    <source>
        <strain evidence="13">PS9179</strain>
        <tissue evidence="13">Whole animal</tissue>
    </source>
</reference>
<dbReference type="Pfam" id="PF00201">
    <property type="entry name" value="UDPGT"/>
    <property type="match status" value="1"/>
</dbReference>
<dbReference type="SUPFAM" id="SSF53756">
    <property type="entry name" value="UDP-Glycosyltransferase/glycogen phosphorylase"/>
    <property type="match status" value="1"/>
</dbReference>
<evidence type="ECO:0000313" key="14">
    <source>
        <dbReference type="Proteomes" id="UP001175271"/>
    </source>
</evidence>
<evidence type="ECO:0000256" key="1">
    <source>
        <dbReference type="ARBA" id="ARBA00004167"/>
    </source>
</evidence>
<dbReference type="PANTHER" id="PTHR48043:SF23">
    <property type="entry name" value="UDP-GLUCURONOSYLTRANSFERASE"/>
    <property type="match status" value="1"/>
</dbReference>
<comment type="similarity">
    <text evidence="2">Belongs to the UDP-glycosyltransferase family.</text>
</comment>
<organism evidence="13 14">
    <name type="scientific">Steinernema hermaphroditum</name>
    <dbReference type="NCBI Taxonomy" id="289476"/>
    <lineage>
        <taxon>Eukaryota</taxon>
        <taxon>Metazoa</taxon>
        <taxon>Ecdysozoa</taxon>
        <taxon>Nematoda</taxon>
        <taxon>Chromadorea</taxon>
        <taxon>Rhabditida</taxon>
        <taxon>Tylenchina</taxon>
        <taxon>Panagrolaimomorpha</taxon>
        <taxon>Strongyloidoidea</taxon>
        <taxon>Steinernematidae</taxon>
        <taxon>Steinernema</taxon>
    </lineage>
</organism>
<dbReference type="GO" id="GO:0015020">
    <property type="term" value="F:glucuronosyltransferase activity"/>
    <property type="evidence" value="ECO:0007669"/>
    <property type="project" value="UniProtKB-EC"/>
</dbReference>
<dbReference type="GO" id="GO:0016020">
    <property type="term" value="C:membrane"/>
    <property type="evidence" value="ECO:0007669"/>
    <property type="project" value="UniProtKB-SubCell"/>
</dbReference>
<evidence type="ECO:0000256" key="9">
    <source>
        <dbReference type="ARBA" id="ARBA00023136"/>
    </source>
</evidence>
<dbReference type="PANTHER" id="PTHR48043">
    <property type="entry name" value="EG:EG0003.4 PROTEIN-RELATED"/>
    <property type="match status" value="1"/>
</dbReference>
<gene>
    <name evidence="13" type="ORF">QR680_006495</name>
</gene>
<evidence type="ECO:0000256" key="3">
    <source>
        <dbReference type="ARBA" id="ARBA00012544"/>
    </source>
</evidence>
<dbReference type="InterPro" id="IPR050271">
    <property type="entry name" value="UDP-glycosyltransferase"/>
</dbReference>
<evidence type="ECO:0000256" key="12">
    <source>
        <dbReference type="SAM" id="SignalP"/>
    </source>
</evidence>
<keyword evidence="14" id="KW-1185">Reference proteome</keyword>
<evidence type="ECO:0000256" key="5">
    <source>
        <dbReference type="ARBA" id="ARBA00022679"/>
    </source>
</evidence>
<name>A0AA39HVN6_9BILA</name>
<keyword evidence="9 11" id="KW-0472">Membrane</keyword>
<evidence type="ECO:0000256" key="10">
    <source>
        <dbReference type="ARBA" id="ARBA00047475"/>
    </source>
</evidence>
<evidence type="ECO:0000256" key="8">
    <source>
        <dbReference type="ARBA" id="ARBA00022989"/>
    </source>
</evidence>
<keyword evidence="5" id="KW-0808">Transferase</keyword>
<keyword evidence="8 11" id="KW-1133">Transmembrane helix</keyword>
<dbReference type="InterPro" id="IPR002213">
    <property type="entry name" value="UDP_glucos_trans"/>
</dbReference>
<dbReference type="FunFam" id="3.40.50.2000:FF:000038">
    <property type="entry name" value="UDP-GlucuronosylTransferase"/>
    <property type="match status" value="1"/>
</dbReference>
<dbReference type="EC" id="2.4.1.17" evidence="3"/>
<evidence type="ECO:0000256" key="6">
    <source>
        <dbReference type="ARBA" id="ARBA00022692"/>
    </source>
</evidence>
<protein>
    <recommendedName>
        <fullName evidence="3">glucuronosyltransferase</fullName>
        <ecNumber evidence="3">2.4.1.17</ecNumber>
    </recommendedName>
</protein>
<evidence type="ECO:0000256" key="2">
    <source>
        <dbReference type="ARBA" id="ARBA00009995"/>
    </source>
</evidence>
<evidence type="ECO:0000256" key="7">
    <source>
        <dbReference type="ARBA" id="ARBA00022729"/>
    </source>
</evidence>
<dbReference type="CDD" id="cd03784">
    <property type="entry name" value="GT1_Gtf-like"/>
    <property type="match status" value="1"/>
</dbReference>
<keyword evidence="4" id="KW-0328">Glycosyltransferase</keyword>
<comment type="subcellular location">
    <subcellularLocation>
        <location evidence="1">Membrane</location>
        <topology evidence="1">Single-pass membrane protein</topology>
    </subcellularLocation>
</comment>
<evidence type="ECO:0000256" key="4">
    <source>
        <dbReference type="ARBA" id="ARBA00022676"/>
    </source>
</evidence>